<gene>
    <name evidence="2" type="ORF">IL334_002324</name>
</gene>
<feature type="compositionally biased region" description="Polar residues" evidence="1">
    <location>
        <begin position="235"/>
        <end position="247"/>
    </location>
</feature>
<proteinExistence type="predicted"/>
<feature type="region of interest" description="Disordered" evidence="1">
    <location>
        <begin position="1"/>
        <end position="264"/>
    </location>
</feature>
<dbReference type="GeneID" id="87954455"/>
<protein>
    <submittedName>
        <fullName evidence="2">Uncharacterized protein</fullName>
    </submittedName>
</protein>
<sequence>MTRSAPVSHPDRPFSPSPPRENRHSASRPPSILLGAPPVGTVATSSTFNISGLPSTPPHSHPFTRKFPSHEDVRDLKSLHYDNVPRTRHESVPSSVRGDPFHQDYSQGRPVSIRSSRIRSDSESSTTSSASPPLGATSLLAAMAATTPLTKGQQTPEKSPNTHRGHTPTASEGTNPQTPKYDAHGSPKSFESTYSSSSSFLGGMSASKSLPRLHQPTVVRRTSGRGLAFLPPPAQISSPSTLAQHHPQSPRASMSSSSRKGKHPSIVSLEHIQHAAHMVDLGRPLDVSNRERERDSLISMKASETDIAFEPLEYSDIPLPPSPDDSESLHEVKKVAEATVRPVLLVHQHNTDSSLSQTSFHLSASVMEEAFPPNVLFDSHDRDPVPAEEQKEAGRSCTCDLTDARNTPAEESEDHMVRINQALRIILIFSQLHEVSSDIRIASSVVRPASAVLTETRSIAPPIGEAGKPDLPYKPRKGAPTFKETSPSSKNNTREISVFATLNHPSLPLPQLTSHRLELCLAWGNAQILQWVPGRRYIPNWNLKIVRGSSENPSVIDVRVVVKTVMSKLPILWRFASWI</sequence>
<feature type="compositionally biased region" description="Polar residues" evidence="1">
    <location>
        <begin position="42"/>
        <end position="54"/>
    </location>
</feature>
<evidence type="ECO:0000256" key="1">
    <source>
        <dbReference type="SAM" id="MobiDB-lite"/>
    </source>
</evidence>
<organism evidence="2 3">
    <name type="scientific">Kwoniella shivajii</name>
    <dbReference type="NCBI Taxonomy" id="564305"/>
    <lineage>
        <taxon>Eukaryota</taxon>
        <taxon>Fungi</taxon>
        <taxon>Dikarya</taxon>
        <taxon>Basidiomycota</taxon>
        <taxon>Agaricomycotina</taxon>
        <taxon>Tremellomycetes</taxon>
        <taxon>Tremellales</taxon>
        <taxon>Cryptococcaceae</taxon>
        <taxon>Kwoniella</taxon>
    </lineage>
</organism>
<dbReference type="EMBL" id="CP141883">
    <property type="protein sequence ID" value="WRT65381.1"/>
    <property type="molecule type" value="Genomic_DNA"/>
</dbReference>
<feature type="compositionally biased region" description="Basic and acidic residues" evidence="1">
    <location>
        <begin position="68"/>
        <end position="91"/>
    </location>
</feature>
<feature type="region of interest" description="Disordered" evidence="1">
    <location>
        <begin position="461"/>
        <end position="490"/>
    </location>
</feature>
<evidence type="ECO:0000313" key="3">
    <source>
        <dbReference type="Proteomes" id="UP001329825"/>
    </source>
</evidence>
<dbReference type="RefSeq" id="XP_062790121.1">
    <property type="nucleotide sequence ID" value="XM_062934070.1"/>
</dbReference>
<feature type="compositionally biased region" description="Polar residues" evidence="1">
    <location>
        <begin position="168"/>
        <end position="178"/>
    </location>
</feature>
<accession>A0ABZ1CUF9</accession>
<feature type="compositionally biased region" description="Low complexity" evidence="1">
    <location>
        <begin position="249"/>
        <end position="258"/>
    </location>
</feature>
<keyword evidence="3" id="KW-1185">Reference proteome</keyword>
<dbReference type="Proteomes" id="UP001329825">
    <property type="component" value="Chromosome 3"/>
</dbReference>
<name>A0ABZ1CUF9_9TREE</name>
<reference evidence="2 3" key="1">
    <citation type="submission" date="2024-01" db="EMBL/GenBank/DDBJ databases">
        <title>Comparative genomics of Cryptococcus and Kwoniella reveals pathogenesis evolution and contrasting modes of karyotype evolution via chromosome fusion or intercentromeric recombination.</title>
        <authorList>
            <person name="Coelho M.A."/>
            <person name="David-Palma M."/>
            <person name="Shea T."/>
            <person name="Bowers K."/>
            <person name="McGinley-Smith S."/>
            <person name="Mohammad A.W."/>
            <person name="Gnirke A."/>
            <person name="Yurkov A.M."/>
            <person name="Nowrousian M."/>
            <person name="Sun S."/>
            <person name="Cuomo C.A."/>
            <person name="Heitman J."/>
        </authorList>
    </citation>
    <scope>NUCLEOTIDE SEQUENCE [LARGE SCALE GENOMIC DNA]</scope>
    <source>
        <strain evidence="2">CBS 11374</strain>
    </source>
</reference>
<evidence type="ECO:0000313" key="2">
    <source>
        <dbReference type="EMBL" id="WRT65381.1"/>
    </source>
</evidence>
<feature type="compositionally biased region" description="Low complexity" evidence="1">
    <location>
        <begin position="123"/>
        <end position="150"/>
    </location>
</feature>
<feature type="compositionally biased region" description="Low complexity" evidence="1">
    <location>
        <begin position="186"/>
        <end position="209"/>
    </location>
</feature>